<gene>
    <name evidence="1" type="ORF">RISINGSUN_2</name>
</gene>
<dbReference type="EMBL" id="MF459646">
    <property type="protein sequence ID" value="ASU03668.1"/>
    <property type="molecule type" value="Genomic_DNA"/>
</dbReference>
<name>A0A223LIV3_9CAUD</name>
<sequence>MSTNYPHRDSETTLSNSDAFVQALDLTRRPVINAQSGGMYGWAGNIFEYVTAQPHVQQQSWCIMLSTPAFFSRLPGGTALHSLCKSFFENRTQKFEGLSDRTEINFGEMKWTGHTLSVPTGATRTLGQISHTAYDTEGEPFTKMFKIWSQWGLMDSELMNAKLVTLPDPGDMLLDEISASAIYFEPTKNMKDIAHAQLAVGIMPRTTVPIEMRRDKDEEGQLRIINMEFTGLIESDTLAVKNIAREMLKLLPLYNPDGIAAPAGFKDRTSTLKSLNKSGNIERMAQQSKTVTNSQYMG</sequence>
<dbReference type="Proteomes" id="UP000225553">
    <property type="component" value="Segment"/>
</dbReference>
<dbReference type="InterPro" id="IPR057119">
    <property type="entry name" value="Phage_TTP_14"/>
</dbReference>
<reference evidence="2" key="1">
    <citation type="submission" date="2017-07" db="EMBL/GenBank/DDBJ databases">
        <authorList>
            <person name="Putnam M.J."/>
            <person name="Sharma R."/>
            <person name="Kruger J.L."/>
            <person name="Berg J.A."/>
            <person name="Payne A.M."/>
            <person name="Fajardo C.P."/>
            <person name="Breakwell D.P."/>
            <person name="Hope S."/>
            <person name="Grose J.H."/>
        </authorList>
    </citation>
    <scope>NUCLEOTIDE SEQUENCE [LARGE SCALE GENOMIC DNA]</scope>
</reference>
<evidence type="ECO:0000313" key="1">
    <source>
        <dbReference type="EMBL" id="ASU03668.1"/>
    </source>
</evidence>
<accession>A0A223LIV3</accession>
<dbReference type="OrthoDB" id="5260at10239"/>
<keyword evidence="2" id="KW-1185">Reference proteome</keyword>
<proteinExistence type="predicted"/>
<evidence type="ECO:0000313" key="2">
    <source>
        <dbReference type="Proteomes" id="UP000225553"/>
    </source>
</evidence>
<organism evidence="1 2">
    <name type="scientific">Erwinia phage vB_EamM_RisingSun</name>
    <dbReference type="NCBI Taxonomy" id="2026080"/>
    <lineage>
        <taxon>Viruses</taxon>
        <taxon>Duplodnaviria</taxon>
        <taxon>Heunggongvirae</taxon>
        <taxon>Uroviricota</taxon>
        <taxon>Caudoviricetes</taxon>
        <taxon>Chimalliviridae</taxon>
        <taxon>Risingsunvirus</taxon>
        <taxon>Risingsunvirus risingsun</taxon>
    </lineage>
</organism>
<protein>
    <submittedName>
        <fullName evidence="1">Putative tail tube protein</fullName>
    </submittedName>
</protein>
<dbReference type="Pfam" id="PF23806">
    <property type="entry name" value="Phage_TTP_14"/>
    <property type="match status" value="1"/>
</dbReference>